<keyword evidence="2" id="KW-1185">Reference proteome</keyword>
<comment type="caution">
    <text evidence="1">The sequence shown here is derived from an EMBL/GenBank/DDBJ whole genome shotgun (WGS) entry which is preliminary data.</text>
</comment>
<reference evidence="1 2" key="1">
    <citation type="journal article" date="2022" name="New Phytol.">
        <title>Ecological generalism drives hyperdiversity of secondary metabolite gene clusters in xylarialean endophytes.</title>
        <authorList>
            <person name="Franco M.E.E."/>
            <person name="Wisecaver J.H."/>
            <person name="Arnold A.E."/>
            <person name="Ju Y.M."/>
            <person name="Slot J.C."/>
            <person name="Ahrendt S."/>
            <person name="Moore L.P."/>
            <person name="Eastman K.E."/>
            <person name="Scott K."/>
            <person name="Konkel Z."/>
            <person name="Mondo S.J."/>
            <person name="Kuo A."/>
            <person name="Hayes R.D."/>
            <person name="Haridas S."/>
            <person name="Andreopoulos B."/>
            <person name="Riley R."/>
            <person name="LaButti K."/>
            <person name="Pangilinan J."/>
            <person name="Lipzen A."/>
            <person name="Amirebrahimi M."/>
            <person name="Yan J."/>
            <person name="Adam C."/>
            <person name="Keymanesh K."/>
            <person name="Ng V."/>
            <person name="Louie K."/>
            <person name="Northen T."/>
            <person name="Drula E."/>
            <person name="Henrissat B."/>
            <person name="Hsieh H.M."/>
            <person name="Youens-Clark K."/>
            <person name="Lutzoni F."/>
            <person name="Miadlikowska J."/>
            <person name="Eastwood D.C."/>
            <person name="Hamelin R.C."/>
            <person name="Grigoriev I.V."/>
            <person name="U'Ren J.M."/>
        </authorList>
    </citation>
    <scope>NUCLEOTIDE SEQUENCE [LARGE SCALE GENOMIC DNA]</scope>
    <source>
        <strain evidence="1 2">CBS 119005</strain>
    </source>
</reference>
<sequence>MIIESVELPISDVTTTKVPEDYLQTRNLLYNLCLTCKWVCMRARPLLYRTVIFSLDHRLGDEMQIQRNRSHRDIQALVLLIRTLLEKPEIRGLVKNILCPSELFPDPWWCWKENIVEAAEWPFAAYDYPTWDKCSMRDMVIFKYAHLYPWFTRIKSEWTLGQRLIAVLLWYTPNLELLLLHSAIEAPNNPSNSYTELSKIMGEISDLLNEPPLPNLSALYIQRHILFKQNSRVTDLVIEPAFLGRLNLTRLHFWRNIRYLTFDDFTFSIVRLKELKFVGAILAEDLDRILQVAVQLETLSVVISHRESVHRPVHVLAAGLDVNDVLEQRKDTLKELEFRICGHDWYLPQLGPDRRLECLPRLEKLERLTTEPLLIMERYSSRVEELLPPNLISLTVVESRRCWPMYSISQLPANVSNFWIALALVELITPPLANMEKLKHVRLLRSKHKPHLTPAWLEWVAVRFREEQATLEFSYGDDDTPPDFFPPSQSAPIEE</sequence>
<proteinExistence type="predicted"/>
<accession>A0ACB9Z6N6</accession>
<evidence type="ECO:0000313" key="2">
    <source>
        <dbReference type="Proteomes" id="UP001497700"/>
    </source>
</evidence>
<gene>
    <name evidence="1" type="ORF">F4820DRAFT_238201</name>
</gene>
<protein>
    <submittedName>
        <fullName evidence="1">Uncharacterized protein</fullName>
    </submittedName>
</protein>
<dbReference type="EMBL" id="MU393454">
    <property type="protein sequence ID" value="KAI4866820.1"/>
    <property type="molecule type" value="Genomic_DNA"/>
</dbReference>
<organism evidence="1 2">
    <name type="scientific">Hypoxylon rubiginosum</name>
    <dbReference type="NCBI Taxonomy" id="110542"/>
    <lineage>
        <taxon>Eukaryota</taxon>
        <taxon>Fungi</taxon>
        <taxon>Dikarya</taxon>
        <taxon>Ascomycota</taxon>
        <taxon>Pezizomycotina</taxon>
        <taxon>Sordariomycetes</taxon>
        <taxon>Xylariomycetidae</taxon>
        <taxon>Xylariales</taxon>
        <taxon>Hypoxylaceae</taxon>
        <taxon>Hypoxylon</taxon>
    </lineage>
</organism>
<evidence type="ECO:0000313" key="1">
    <source>
        <dbReference type="EMBL" id="KAI4866820.1"/>
    </source>
</evidence>
<dbReference type="Proteomes" id="UP001497700">
    <property type="component" value="Unassembled WGS sequence"/>
</dbReference>
<name>A0ACB9Z6N6_9PEZI</name>